<dbReference type="InterPro" id="IPR025657">
    <property type="entry name" value="RadC_JAB"/>
</dbReference>
<dbReference type="PANTHER" id="PTHR30471">
    <property type="entry name" value="DNA REPAIR PROTEIN RADC"/>
    <property type="match status" value="1"/>
</dbReference>
<dbReference type="AlphaFoldDB" id="A0AAE5LFA8"/>
<keyword evidence="1" id="KW-0614">Plasmid</keyword>
<dbReference type="Pfam" id="PF04002">
    <property type="entry name" value="RadC"/>
    <property type="match status" value="1"/>
</dbReference>
<sequence>MIKAMPWTQSSSFSAHDQAVLQEATDIIARYWAARSPNVLNAPNLVKMYCQCHLAHVDREVFGALWLDNGLRALGTVDLFAGSLNHAAVHTREVLRSGLRLNAAAVIFYHNHPSGDPSPSQADRQLTNHLKDVLGQIEIRVLDHMVVSLSGVVSFAERGWC</sequence>
<reference evidence="1 2" key="1">
    <citation type="submission" date="2014-10" db="EMBL/GenBank/DDBJ databases">
        <title>The Complete Genome Sequence for the Shellfish Pathogen Vibrio coralliilyticus RE98 Isolated from a Shellfish Hatchery.</title>
        <authorList>
            <person name="Richards G.P."/>
            <person name="Bono J.L."/>
            <person name="Watson M.A."/>
            <person name="Needleman D.S."/>
        </authorList>
    </citation>
    <scope>NUCLEOTIDE SEQUENCE [LARGE SCALE GENOMIC DNA]</scope>
    <source>
        <strain evidence="1 2">RE98</strain>
        <plasmid evidence="1 2">p319</plasmid>
    </source>
</reference>
<proteinExistence type="predicted"/>
<evidence type="ECO:0000313" key="1">
    <source>
        <dbReference type="EMBL" id="AIW22996.1"/>
    </source>
</evidence>
<dbReference type="Proteomes" id="UP000030081">
    <property type="component" value="Plasmid p319"/>
</dbReference>
<organism evidence="1 2">
    <name type="scientific">Vibrio coralliilyticus</name>
    <dbReference type="NCBI Taxonomy" id="190893"/>
    <lineage>
        <taxon>Bacteria</taxon>
        <taxon>Pseudomonadati</taxon>
        <taxon>Pseudomonadota</taxon>
        <taxon>Gammaproteobacteria</taxon>
        <taxon>Vibrionales</taxon>
        <taxon>Vibrionaceae</taxon>
        <taxon>Vibrio</taxon>
    </lineage>
</organism>
<geneLocation type="plasmid" evidence="1 2">
    <name>p319</name>
</geneLocation>
<evidence type="ECO:0000313" key="2">
    <source>
        <dbReference type="Proteomes" id="UP000030081"/>
    </source>
</evidence>
<dbReference type="EMBL" id="CP009620">
    <property type="protein sequence ID" value="AIW22996.1"/>
    <property type="molecule type" value="Genomic_DNA"/>
</dbReference>
<dbReference type="Gene3D" id="3.40.140.10">
    <property type="entry name" value="Cytidine Deaminase, domain 2"/>
    <property type="match status" value="1"/>
</dbReference>
<dbReference type="SUPFAM" id="SSF102712">
    <property type="entry name" value="JAB1/MPN domain"/>
    <property type="match status" value="1"/>
</dbReference>
<dbReference type="KEGG" id="vcy:IX92_28120"/>
<dbReference type="InterPro" id="IPR037518">
    <property type="entry name" value="MPN"/>
</dbReference>
<dbReference type="CDD" id="cd08071">
    <property type="entry name" value="MPN_DUF2466"/>
    <property type="match status" value="1"/>
</dbReference>
<dbReference type="InterPro" id="IPR020891">
    <property type="entry name" value="UPF0758_CS"/>
</dbReference>
<dbReference type="PROSITE" id="PS50249">
    <property type="entry name" value="MPN"/>
    <property type="match status" value="1"/>
</dbReference>
<keyword evidence="2" id="KW-1185">Reference proteome</keyword>
<name>A0AAE5LFA8_9VIBR</name>
<dbReference type="PANTHER" id="PTHR30471:SF3">
    <property type="entry name" value="UPF0758 PROTEIN YEES-RELATED"/>
    <property type="match status" value="1"/>
</dbReference>
<dbReference type="KEGG" id="vct:JV59_25085"/>
<dbReference type="PROSITE" id="PS01302">
    <property type="entry name" value="UPF0758"/>
    <property type="match status" value="1"/>
</dbReference>
<protein>
    <submittedName>
        <fullName evidence="1">DNA repair protein RadC</fullName>
    </submittedName>
</protein>
<dbReference type="InterPro" id="IPR001405">
    <property type="entry name" value="UPF0758"/>
</dbReference>
<accession>A0AAE5LFA8</accession>
<gene>
    <name evidence="1" type="ORF">IX92_28120</name>
</gene>